<dbReference type="InParanoid" id="A0A165Z063"/>
<dbReference type="InterPro" id="IPR010998">
    <property type="entry name" value="Integrase_recombinase_N"/>
</dbReference>
<dbReference type="STRING" id="1314781.A0A165Z063"/>
<dbReference type="EMBL" id="KV427020">
    <property type="protein sequence ID" value="KZV78239.1"/>
    <property type="molecule type" value="Genomic_DNA"/>
</dbReference>
<evidence type="ECO:0000313" key="3">
    <source>
        <dbReference type="Proteomes" id="UP000077266"/>
    </source>
</evidence>
<feature type="non-terminal residue" evidence="2">
    <location>
        <position position="268"/>
    </location>
</feature>
<name>A0A165Z063_EXIGL</name>
<evidence type="ECO:0008006" key="4">
    <source>
        <dbReference type="Google" id="ProtNLM"/>
    </source>
</evidence>
<proteinExistence type="predicted"/>
<feature type="non-terminal residue" evidence="2">
    <location>
        <position position="1"/>
    </location>
</feature>
<dbReference type="GO" id="GO:0003677">
    <property type="term" value="F:DNA binding"/>
    <property type="evidence" value="ECO:0007669"/>
    <property type="project" value="UniProtKB-KW"/>
</dbReference>
<dbReference type="Gene3D" id="1.10.150.130">
    <property type="match status" value="1"/>
</dbReference>
<sequence length="268" mass="29476">HLTPAPSPLRPHCSARERLILWRPATAPLFPLESAADRERILNVLSRAWKDSTLQTYGSGLLIFHVFCDSRTISEALRAPASREVVSLFITALAGMYSQSAISNYVAALSAWHVIHRLDWQAKDSEVVALIRGAAATAPPRKPPRPPFTVEMLDGVLAQLDHMIHLDVAVAAALTIAFWATCRTGEVTVPNLGGFDPLQHPTRAGIRRDTDRNGNVITVLRLPRTKSSSSGEDVYWAVQAGRVDPSTALHRHLAYNNPANDAHIFSYR</sequence>
<keyword evidence="1" id="KW-0238">DNA-binding</keyword>
<gene>
    <name evidence="2" type="ORF">EXIGLDRAFT_574071</name>
</gene>
<dbReference type="PANTHER" id="PTHR34605">
    <property type="entry name" value="PHAGE_INTEGRASE DOMAIN-CONTAINING PROTEIN"/>
    <property type="match status" value="1"/>
</dbReference>
<dbReference type="Proteomes" id="UP000077266">
    <property type="component" value="Unassembled WGS sequence"/>
</dbReference>
<protein>
    <recommendedName>
        <fullName evidence="4">DNA breaking-rejoining enzyme</fullName>
    </recommendedName>
</protein>
<dbReference type="AlphaFoldDB" id="A0A165Z063"/>
<accession>A0A165Z063</accession>
<dbReference type="PANTHER" id="PTHR34605:SF3">
    <property type="entry name" value="P CELL-TYPE AGGLUTINATION PROTEIN MAP4-LIKE-RELATED"/>
    <property type="match status" value="1"/>
</dbReference>
<organism evidence="2 3">
    <name type="scientific">Exidia glandulosa HHB12029</name>
    <dbReference type="NCBI Taxonomy" id="1314781"/>
    <lineage>
        <taxon>Eukaryota</taxon>
        <taxon>Fungi</taxon>
        <taxon>Dikarya</taxon>
        <taxon>Basidiomycota</taxon>
        <taxon>Agaricomycotina</taxon>
        <taxon>Agaricomycetes</taxon>
        <taxon>Auriculariales</taxon>
        <taxon>Exidiaceae</taxon>
        <taxon>Exidia</taxon>
    </lineage>
</organism>
<dbReference type="InterPro" id="IPR052925">
    <property type="entry name" value="Phage_Integrase-like_Recomb"/>
</dbReference>
<evidence type="ECO:0000313" key="2">
    <source>
        <dbReference type="EMBL" id="KZV78239.1"/>
    </source>
</evidence>
<dbReference type="SUPFAM" id="SSF47823">
    <property type="entry name" value="lambda integrase-like, N-terminal domain"/>
    <property type="match status" value="1"/>
</dbReference>
<reference evidence="2 3" key="1">
    <citation type="journal article" date="2016" name="Mol. Biol. Evol.">
        <title>Comparative Genomics of Early-Diverging Mushroom-Forming Fungi Provides Insights into the Origins of Lignocellulose Decay Capabilities.</title>
        <authorList>
            <person name="Nagy L.G."/>
            <person name="Riley R."/>
            <person name="Tritt A."/>
            <person name="Adam C."/>
            <person name="Daum C."/>
            <person name="Floudas D."/>
            <person name="Sun H."/>
            <person name="Yadav J.S."/>
            <person name="Pangilinan J."/>
            <person name="Larsson K.H."/>
            <person name="Matsuura K."/>
            <person name="Barry K."/>
            <person name="Labutti K."/>
            <person name="Kuo R."/>
            <person name="Ohm R.A."/>
            <person name="Bhattacharya S.S."/>
            <person name="Shirouzu T."/>
            <person name="Yoshinaga Y."/>
            <person name="Martin F.M."/>
            <person name="Grigoriev I.V."/>
            <person name="Hibbett D.S."/>
        </authorList>
    </citation>
    <scope>NUCLEOTIDE SEQUENCE [LARGE SCALE GENOMIC DNA]</scope>
    <source>
        <strain evidence="2 3">HHB12029</strain>
    </source>
</reference>
<evidence type="ECO:0000256" key="1">
    <source>
        <dbReference type="ARBA" id="ARBA00023125"/>
    </source>
</evidence>
<keyword evidence="3" id="KW-1185">Reference proteome</keyword>
<dbReference type="OrthoDB" id="2678913at2759"/>